<proteinExistence type="predicted"/>
<sequence>MMQPFNSNDYRKRVLAAVDRRGGPSTSDSFELYDIPLDDAERISDDQAVGRIEAVWAFWQKQRDHPKYRGLVAELVASHDARSKPLRYSTSRIAEARAVAAQRGQRDAGRYELLDNAIERLTERYGGIPESKRAGLFDIGAMGGLAPAEIEARLSRHHAVGDAATPAPQPAAPAPISEQRLSQITRLLGEFDRIRSGGEPTPTLLALLHLSLDDATDAEEIEARIEMVAERAREMPAGPMRAVLDELVVHCRDILLGDISRIIAYRKAVSESVADYLRPRVRAAVLVEDVLRHGDYEFLLEEAVDRGLGHAGARQLLHDLAGEFGAAVESTPGSIAPAPVARPQPTPVPQPVTPQPTPAPVPGRIDTTRRTPRRQRTAENPAPVAPILTRETAPPPAPSGPPTVPGLPAIAMFGAGGGVLTFAWPPGVTEAMVYLRHDAPPAAPGDPSAVAVKITNSRYHLDGGFIVPADSRPCHAAVASCRRAPNGTLEVAADFGRRSRIEVP</sequence>
<name>G7GNC5_9ACTN</name>
<comment type="caution">
    <text evidence="3">The sequence shown here is derived from an EMBL/GenBank/DDBJ whole genome shotgun (WGS) entry which is preliminary data.</text>
</comment>
<evidence type="ECO:0000256" key="1">
    <source>
        <dbReference type="SAM" id="MobiDB-lite"/>
    </source>
</evidence>
<feature type="region of interest" description="Disordered" evidence="1">
    <location>
        <begin position="340"/>
        <end position="401"/>
    </location>
</feature>
<accession>G7GNC5</accession>
<dbReference type="Pfam" id="PF25835">
    <property type="entry name" value="Fn3_SaeA_5th"/>
    <property type="match status" value="1"/>
</dbReference>
<evidence type="ECO:0000313" key="4">
    <source>
        <dbReference type="Proteomes" id="UP000006023"/>
    </source>
</evidence>
<dbReference type="InterPro" id="IPR058694">
    <property type="entry name" value="Fn3_SaeA_4th"/>
</dbReference>
<reference evidence="3 4" key="1">
    <citation type="submission" date="2011-11" db="EMBL/GenBank/DDBJ databases">
        <title>Whole genome shotgun sequence of Gordonia amarae NBRC 15530.</title>
        <authorList>
            <person name="Takarada H."/>
            <person name="Hosoyama A."/>
            <person name="Tsuchikane K."/>
            <person name="Katsumata H."/>
            <person name="Yamazaki S."/>
            <person name="Fujita N."/>
        </authorList>
    </citation>
    <scope>NUCLEOTIDE SEQUENCE [LARGE SCALE GENOMIC DNA]</scope>
    <source>
        <strain evidence="3 4">NBRC 15530</strain>
    </source>
</reference>
<evidence type="ECO:0000259" key="2">
    <source>
        <dbReference type="Pfam" id="PF25835"/>
    </source>
</evidence>
<dbReference type="STRING" id="1075090.GOAMR_26_00740"/>
<feature type="domain" description="SaeA fourth Fn3-like" evidence="2">
    <location>
        <begin position="419"/>
        <end position="480"/>
    </location>
</feature>
<gene>
    <name evidence="3" type="ORF">GOAMR_26_00740</name>
</gene>
<dbReference type="AlphaFoldDB" id="G7GNC5"/>
<organism evidence="3 4">
    <name type="scientific">Gordonia amarae NBRC 15530</name>
    <dbReference type="NCBI Taxonomy" id="1075090"/>
    <lineage>
        <taxon>Bacteria</taxon>
        <taxon>Bacillati</taxon>
        <taxon>Actinomycetota</taxon>
        <taxon>Actinomycetes</taxon>
        <taxon>Mycobacteriales</taxon>
        <taxon>Gordoniaceae</taxon>
        <taxon>Gordonia</taxon>
    </lineage>
</organism>
<dbReference type="Proteomes" id="UP000006023">
    <property type="component" value="Unassembled WGS sequence"/>
</dbReference>
<dbReference type="EMBL" id="BAED01000026">
    <property type="protein sequence ID" value="GAB05100.1"/>
    <property type="molecule type" value="Genomic_DNA"/>
</dbReference>
<protein>
    <recommendedName>
        <fullName evidence="2">SaeA fourth Fn3-like domain-containing protein</fullName>
    </recommendedName>
</protein>
<dbReference type="eggNOG" id="ENOG502ZBHY">
    <property type="taxonomic scope" value="Bacteria"/>
</dbReference>
<feature type="compositionally biased region" description="Pro residues" evidence="1">
    <location>
        <begin position="340"/>
        <end position="361"/>
    </location>
</feature>
<keyword evidence="4" id="KW-1185">Reference proteome</keyword>
<evidence type="ECO:0000313" key="3">
    <source>
        <dbReference type="EMBL" id="GAB05100.1"/>
    </source>
</evidence>